<comment type="caution">
    <text evidence="1">The sequence shown here is derived from an EMBL/GenBank/DDBJ whole genome shotgun (WGS) entry which is preliminary data.</text>
</comment>
<organism evidence="1 2">
    <name type="scientific">Paludifilum halophilum</name>
    <dbReference type="NCBI Taxonomy" id="1642702"/>
    <lineage>
        <taxon>Bacteria</taxon>
        <taxon>Bacillati</taxon>
        <taxon>Bacillota</taxon>
        <taxon>Bacilli</taxon>
        <taxon>Bacillales</taxon>
        <taxon>Thermoactinomycetaceae</taxon>
        <taxon>Paludifilum</taxon>
    </lineage>
</organism>
<dbReference type="EMBL" id="NOWF01000001">
    <property type="protein sequence ID" value="OYD09548.1"/>
    <property type="molecule type" value="Genomic_DNA"/>
</dbReference>
<protein>
    <submittedName>
        <fullName evidence="1">Uncharacterized protein</fullName>
    </submittedName>
</protein>
<keyword evidence="2" id="KW-1185">Reference proteome</keyword>
<proteinExistence type="predicted"/>
<evidence type="ECO:0000313" key="1">
    <source>
        <dbReference type="EMBL" id="OYD09548.1"/>
    </source>
</evidence>
<dbReference type="Proteomes" id="UP000215459">
    <property type="component" value="Unassembled WGS sequence"/>
</dbReference>
<accession>A0A235BB61</accession>
<name>A0A235BB61_9BACL</name>
<evidence type="ECO:0000313" key="2">
    <source>
        <dbReference type="Proteomes" id="UP000215459"/>
    </source>
</evidence>
<reference evidence="1 2" key="1">
    <citation type="submission" date="2017-07" db="EMBL/GenBank/DDBJ databases">
        <title>The genome sequence of Paludifilum halophilum highlights mechanisms for microbial adaptation to high salt environemnts.</title>
        <authorList>
            <person name="Belbahri L."/>
        </authorList>
    </citation>
    <scope>NUCLEOTIDE SEQUENCE [LARGE SCALE GENOMIC DNA]</scope>
    <source>
        <strain evidence="1 2">DSM 102817</strain>
    </source>
</reference>
<dbReference type="AlphaFoldDB" id="A0A235BB61"/>
<sequence length="73" mass="8536">MHSLQKAWNHTTRQFRSLSGFLSGSSISSIRFQLIYGMNSFFAEDLCLFYKLVFIKYYAVFPFPSSKLPLSKR</sequence>
<gene>
    <name evidence="1" type="ORF">CHM34_00580</name>
</gene>